<name>X6LSI5_RETFI</name>
<evidence type="ECO:0000313" key="3">
    <source>
        <dbReference type="Proteomes" id="UP000023152"/>
    </source>
</evidence>
<proteinExistence type="predicted"/>
<comment type="caution">
    <text evidence="2">The sequence shown here is derived from an EMBL/GenBank/DDBJ whole genome shotgun (WGS) entry which is preliminary data.</text>
</comment>
<gene>
    <name evidence="2" type="ORF">RFI_33325</name>
</gene>
<evidence type="ECO:0008006" key="4">
    <source>
        <dbReference type="Google" id="ProtNLM"/>
    </source>
</evidence>
<feature type="compositionally biased region" description="Acidic residues" evidence="1">
    <location>
        <begin position="204"/>
        <end position="216"/>
    </location>
</feature>
<protein>
    <recommendedName>
        <fullName evidence="4">Protein-tyrosine sulfotransferase</fullName>
    </recommendedName>
</protein>
<evidence type="ECO:0000313" key="2">
    <source>
        <dbReference type="EMBL" id="ETO04077.1"/>
    </source>
</evidence>
<organism evidence="2 3">
    <name type="scientific">Reticulomyxa filosa</name>
    <dbReference type="NCBI Taxonomy" id="46433"/>
    <lineage>
        <taxon>Eukaryota</taxon>
        <taxon>Sar</taxon>
        <taxon>Rhizaria</taxon>
        <taxon>Retaria</taxon>
        <taxon>Foraminifera</taxon>
        <taxon>Monothalamids</taxon>
        <taxon>Reticulomyxidae</taxon>
        <taxon>Reticulomyxa</taxon>
    </lineage>
</organism>
<dbReference type="SUPFAM" id="SSF52540">
    <property type="entry name" value="P-loop containing nucleoside triphosphate hydrolases"/>
    <property type="match status" value="1"/>
</dbReference>
<reference evidence="2 3" key="1">
    <citation type="journal article" date="2013" name="Curr. Biol.">
        <title>The Genome of the Foraminiferan Reticulomyxa filosa.</title>
        <authorList>
            <person name="Glockner G."/>
            <person name="Hulsmann N."/>
            <person name="Schleicher M."/>
            <person name="Noegel A.A."/>
            <person name="Eichinger L."/>
            <person name="Gallinger C."/>
            <person name="Pawlowski J."/>
            <person name="Sierra R."/>
            <person name="Euteneuer U."/>
            <person name="Pillet L."/>
            <person name="Moustafa A."/>
            <person name="Platzer M."/>
            <person name="Groth M."/>
            <person name="Szafranski K."/>
            <person name="Schliwa M."/>
        </authorList>
    </citation>
    <scope>NUCLEOTIDE SEQUENCE [LARGE SCALE GENOMIC DNA]</scope>
</reference>
<feature type="region of interest" description="Disordered" evidence="1">
    <location>
        <begin position="189"/>
        <end position="216"/>
    </location>
</feature>
<keyword evidence="3" id="KW-1185">Reference proteome</keyword>
<dbReference type="InterPro" id="IPR027417">
    <property type="entry name" value="P-loop_NTPase"/>
</dbReference>
<accession>X6LSI5</accession>
<dbReference type="Proteomes" id="UP000023152">
    <property type="component" value="Unassembled WGS sequence"/>
</dbReference>
<sequence length="216" mass="25198">PANKFSKHIFALGGEKKRKENDMTEEEFTLKYGSWRHEIYRSTTLEERKLTSLNKTLHKLELFFLHGGSSRLRANISINKPIFIIGDFRSGTSVLERIICHHPDICYFTMTHTLFWMAPKIFDTFIDLGQFVRESVGHGGWNGRGGKGIYWPHSSDNLLHRCRPFEGEVIWKSCKSNLLKDRHNDWSTLDSKDENPDNQTDCDLLTEDFDDPEFEE</sequence>
<evidence type="ECO:0000256" key="1">
    <source>
        <dbReference type="SAM" id="MobiDB-lite"/>
    </source>
</evidence>
<dbReference type="EMBL" id="ASPP01030478">
    <property type="protein sequence ID" value="ETO04077.1"/>
    <property type="molecule type" value="Genomic_DNA"/>
</dbReference>
<feature type="non-terminal residue" evidence="2">
    <location>
        <position position="216"/>
    </location>
</feature>
<dbReference type="Gene3D" id="3.40.50.300">
    <property type="entry name" value="P-loop containing nucleotide triphosphate hydrolases"/>
    <property type="match status" value="1"/>
</dbReference>
<dbReference type="Pfam" id="PF13469">
    <property type="entry name" value="Sulfotransfer_3"/>
    <property type="match status" value="1"/>
</dbReference>
<dbReference type="AlphaFoldDB" id="X6LSI5"/>
<feature type="non-terminal residue" evidence="2">
    <location>
        <position position="1"/>
    </location>
</feature>